<name>A0A943EFS4_9FIRM</name>
<reference evidence="1" key="1">
    <citation type="submission" date="2021-02" db="EMBL/GenBank/DDBJ databases">
        <title>Infant gut strain persistence is associated with maternal origin, phylogeny, and functional potential including surface adhesion and iron acquisition.</title>
        <authorList>
            <person name="Lou Y.C."/>
        </authorList>
    </citation>
    <scope>NUCLEOTIDE SEQUENCE</scope>
    <source>
        <strain evidence="1">L3_106_000M1_dasL3_106_000M1_concoct_15</strain>
    </source>
</reference>
<proteinExistence type="predicted"/>
<sequence length="121" mass="14512">MELWLRRVYDRTEEGPEKRILVDRLWPRGVKKEAIPTWAKQIAPSRELHNWYKEHDGDFQGFRERYEKELSLNPVFPLFLDALEKALKKGPVVFLYAKKSKEENNAVVLRDYVLRALRKEN</sequence>
<evidence type="ECO:0000313" key="1">
    <source>
        <dbReference type="EMBL" id="MBS5520285.1"/>
    </source>
</evidence>
<dbReference type="Proteomes" id="UP000754226">
    <property type="component" value="Unassembled WGS sequence"/>
</dbReference>
<dbReference type="InterPro" id="IPR052552">
    <property type="entry name" value="YeaO-like"/>
</dbReference>
<evidence type="ECO:0000313" key="2">
    <source>
        <dbReference type="Proteomes" id="UP000754226"/>
    </source>
</evidence>
<dbReference type="AlphaFoldDB" id="A0A943EFS4"/>
<protein>
    <submittedName>
        <fullName evidence="1">DUF488 family protein</fullName>
    </submittedName>
</protein>
<gene>
    <name evidence="1" type="ORF">KHX13_08200</name>
</gene>
<dbReference type="PANTHER" id="PTHR36849:SF1">
    <property type="entry name" value="CYTOPLASMIC PROTEIN"/>
    <property type="match status" value="1"/>
</dbReference>
<accession>A0A943EFS4</accession>
<comment type="caution">
    <text evidence="1">The sequence shown here is derived from an EMBL/GenBank/DDBJ whole genome shotgun (WGS) entry which is preliminary data.</text>
</comment>
<dbReference type="Pfam" id="PF22752">
    <property type="entry name" value="DUF488-N3i"/>
    <property type="match status" value="1"/>
</dbReference>
<dbReference type="EMBL" id="JAGZCZ010000010">
    <property type="protein sequence ID" value="MBS5520285.1"/>
    <property type="molecule type" value="Genomic_DNA"/>
</dbReference>
<dbReference type="PANTHER" id="PTHR36849">
    <property type="entry name" value="CYTOPLASMIC PROTEIN-RELATED"/>
    <property type="match status" value="1"/>
</dbReference>
<organism evidence="1 2">
    <name type="scientific">Acidaminococcus intestini</name>
    <dbReference type="NCBI Taxonomy" id="187327"/>
    <lineage>
        <taxon>Bacteria</taxon>
        <taxon>Bacillati</taxon>
        <taxon>Bacillota</taxon>
        <taxon>Negativicutes</taxon>
        <taxon>Acidaminococcales</taxon>
        <taxon>Acidaminococcaceae</taxon>
        <taxon>Acidaminococcus</taxon>
    </lineage>
</organism>